<protein>
    <submittedName>
        <fullName evidence="1">Uncharacterized protein</fullName>
    </submittedName>
</protein>
<comment type="caution">
    <text evidence="1">The sequence shown here is derived from an EMBL/GenBank/DDBJ whole genome shotgun (WGS) entry which is preliminary data.</text>
</comment>
<accession>A0A0F9M612</accession>
<organism evidence="1">
    <name type="scientific">marine sediment metagenome</name>
    <dbReference type="NCBI Taxonomy" id="412755"/>
    <lineage>
        <taxon>unclassified sequences</taxon>
        <taxon>metagenomes</taxon>
        <taxon>ecological metagenomes</taxon>
    </lineage>
</organism>
<proteinExistence type="predicted"/>
<sequence length="86" mass="9140">RAPPQIIQAFSFEIIAFNSSGLKETGAKTSIESAVPDGEVIALVEDLGMVKPAAATIGTIIRDTLFPGTPPFSKIYEVYILVLCLS</sequence>
<feature type="non-terminal residue" evidence="1">
    <location>
        <position position="1"/>
    </location>
</feature>
<gene>
    <name evidence="1" type="ORF">LCGC14_1499040</name>
</gene>
<reference evidence="1" key="1">
    <citation type="journal article" date="2015" name="Nature">
        <title>Complex archaea that bridge the gap between prokaryotes and eukaryotes.</title>
        <authorList>
            <person name="Spang A."/>
            <person name="Saw J.H."/>
            <person name="Jorgensen S.L."/>
            <person name="Zaremba-Niedzwiedzka K."/>
            <person name="Martijn J."/>
            <person name="Lind A.E."/>
            <person name="van Eijk R."/>
            <person name="Schleper C."/>
            <person name="Guy L."/>
            <person name="Ettema T.J."/>
        </authorList>
    </citation>
    <scope>NUCLEOTIDE SEQUENCE</scope>
</reference>
<dbReference type="EMBL" id="LAZR01010857">
    <property type="protein sequence ID" value="KKM64667.1"/>
    <property type="molecule type" value="Genomic_DNA"/>
</dbReference>
<dbReference type="AlphaFoldDB" id="A0A0F9M612"/>
<name>A0A0F9M612_9ZZZZ</name>
<evidence type="ECO:0000313" key="1">
    <source>
        <dbReference type="EMBL" id="KKM64667.1"/>
    </source>
</evidence>